<feature type="compositionally biased region" description="Low complexity" evidence="1">
    <location>
        <begin position="38"/>
        <end position="76"/>
    </location>
</feature>
<feature type="region of interest" description="Disordered" evidence="1">
    <location>
        <begin position="19"/>
        <end position="243"/>
    </location>
</feature>
<protein>
    <submittedName>
        <fullName evidence="2 3">Uncharacterized protein</fullName>
    </submittedName>
</protein>
<evidence type="ECO:0000256" key="1">
    <source>
        <dbReference type="SAM" id="MobiDB-lite"/>
    </source>
</evidence>
<evidence type="ECO:0000313" key="3">
    <source>
        <dbReference type="EnsemblFungi" id="PTTG_12272-t43_1-p1"/>
    </source>
</evidence>
<feature type="compositionally biased region" description="Low complexity" evidence="1">
    <location>
        <begin position="89"/>
        <end position="103"/>
    </location>
</feature>
<feature type="non-terminal residue" evidence="2">
    <location>
        <position position="385"/>
    </location>
</feature>
<dbReference type="VEuPathDB" id="FungiDB:PTTG_12272"/>
<reference evidence="3 4" key="3">
    <citation type="journal article" date="2017" name="G3 (Bethesda)">
        <title>Comparative analysis highlights variable genome content of wheat rusts and divergence of the mating loci.</title>
        <authorList>
            <person name="Cuomo C.A."/>
            <person name="Bakkeren G."/>
            <person name="Khalil H.B."/>
            <person name="Panwar V."/>
            <person name="Joly D."/>
            <person name="Linning R."/>
            <person name="Sakthikumar S."/>
            <person name="Song X."/>
            <person name="Adiconis X."/>
            <person name="Fan L."/>
            <person name="Goldberg J.M."/>
            <person name="Levin J.Z."/>
            <person name="Young S."/>
            <person name="Zeng Q."/>
            <person name="Anikster Y."/>
            <person name="Bruce M."/>
            <person name="Wang M."/>
            <person name="Yin C."/>
            <person name="McCallum B."/>
            <person name="Szabo L.J."/>
            <person name="Hulbert S."/>
            <person name="Chen X."/>
            <person name="Fellers J.P."/>
        </authorList>
    </citation>
    <scope>NUCLEOTIDE SEQUENCE</scope>
    <source>
        <strain evidence="3">isolate 1-1 / race 1 (BBBD)</strain>
        <strain evidence="4">Isolate 1-1 / race 1 (BBBD)</strain>
    </source>
</reference>
<sequence>SYECGQCVVAFSISLRSETSLPADTMTGVPMPADYESDSPLTSLPSSSSSLSSISSSTSSNCSSSSSPPTHAVTRSMTRKKSSKKSTHKTTISSTAVASTLEKTTSKLKKSTTKLTTTKVPSPKTGTSTSTMEKHRTSLLNNAPENHLKELPERTANSTGKITNHRSKSLPTSQARTSPFLPLPMNPLEDPNLTERSKSRPQSSSNAAKSGKTKSHRSTSFPTSPRRICRSPTFPMEDSGISQLPTFPMEDSAPVGSLAKEPNEKNNIIKSENSPKTSRPWINLRAWIPRFSQIIFYMIFWLSLSFVHVDFPPGPMEKCEPESILPKQAETENLAHIYLIHTLYHCFKMNSCISLDRFLSRFLGFDGSYHQCMQLQPLHGFFYYL</sequence>
<evidence type="ECO:0000313" key="2">
    <source>
        <dbReference type="EMBL" id="OAV88059.1"/>
    </source>
</evidence>
<reference evidence="2" key="1">
    <citation type="submission" date="2009-11" db="EMBL/GenBank/DDBJ databases">
        <authorList>
            <consortium name="The Broad Institute Genome Sequencing Platform"/>
            <person name="Ward D."/>
            <person name="Feldgarden M."/>
            <person name="Earl A."/>
            <person name="Young S.K."/>
            <person name="Zeng Q."/>
            <person name="Koehrsen M."/>
            <person name="Alvarado L."/>
            <person name="Berlin A."/>
            <person name="Bochicchio J."/>
            <person name="Borenstein D."/>
            <person name="Chapman S.B."/>
            <person name="Chen Z."/>
            <person name="Engels R."/>
            <person name="Freedman E."/>
            <person name="Gellesch M."/>
            <person name="Goldberg J."/>
            <person name="Griggs A."/>
            <person name="Gujja S."/>
            <person name="Heilman E."/>
            <person name="Heiman D."/>
            <person name="Hepburn T."/>
            <person name="Howarth C."/>
            <person name="Jen D."/>
            <person name="Larson L."/>
            <person name="Lewis B."/>
            <person name="Mehta T."/>
            <person name="Park D."/>
            <person name="Pearson M."/>
            <person name="Roberts A."/>
            <person name="Saif S."/>
            <person name="Shea T."/>
            <person name="Shenoy N."/>
            <person name="Sisk P."/>
            <person name="Stolte C."/>
            <person name="Sykes S."/>
            <person name="Thomson T."/>
            <person name="Walk T."/>
            <person name="White J."/>
            <person name="Yandava C."/>
            <person name="Izard J."/>
            <person name="Baranova O.V."/>
            <person name="Blanton J.M."/>
            <person name="Tanner A.C."/>
            <person name="Dewhirst F.E."/>
            <person name="Haas B."/>
            <person name="Nusbaum C."/>
            <person name="Birren B."/>
        </authorList>
    </citation>
    <scope>NUCLEOTIDE SEQUENCE [LARGE SCALE GENOMIC DNA]</scope>
    <source>
        <strain evidence="2">1-1 BBBD Race 1</strain>
    </source>
</reference>
<proteinExistence type="predicted"/>
<organism evidence="2">
    <name type="scientific">Puccinia triticina (isolate 1-1 / race 1 (BBBD))</name>
    <name type="common">Brown leaf rust fungus</name>
    <dbReference type="NCBI Taxonomy" id="630390"/>
    <lineage>
        <taxon>Eukaryota</taxon>
        <taxon>Fungi</taxon>
        <taxon>Dikarya</taxon>
        <taxon>Basidiomycota</taxon>
        <taxon>Pucciniomycotina</taxon>
        <taxon>Pucciniomycetes</taxon>
        <taxon>Pucciniales</taxon>
        <taxon>Pucciniaceae</taxon>
        <taxon>Puccinia</taxon>
    </lineage>
</organism>
<dbReference type="EMBL" id="ADAS02000219">
    <property type="protein sequence ID" value="OAV88059.1"/>
    <property type="molecule type" value="Genomic_DNA"/>
</dbReference>
<dbReference type="Proteomes" id="UP000005240">
    <property type="component" value="Unassembled WGS sequence"/>
</dbReference>
<feature type="non-terminal residue" evidence="2">
    <location>
        <position position="1"/>
    </location>
</feature>
<dbReference type="AlphaFoldDB" id="A0A180G6G4"/>
<feature type="compositionally biased region" description="Basic residues" evidence="1">
    <location>
        <begin position="77"/>
        <end position="88"/>
    </location>
</feature>
<keyword evidence="4" id="KW-1185">Reference proteome</keyword>
<gene>
    <name evidence="2" type="ORF">PTTG_12272</name>
</gene>
<accession>A0A180G6G4</accession>
<reference evidence="3" key="4">
    <citation type="submission" date="2025-05" db="UniProtKB">
        <authorList>
            <consortium name="EnsemblFungi"/>
        </authorList>
    </citation>
    <scope>IDENTIFICATION</scope>
    <source>
        <strain evidence="3">isolate 1-1 / race 1 (BBBD)</strain>
    </source>
</reference>
<dbReference type="EnsemblFungi" id="PTTG_12272-t43_1">
    <property type="protein sequence ID" value="PTTG_12272-t43_1-p1"/>
    <property type="gene ID" value="PTTG_12272"/>
</dbReference>
<reference evidence="2" key="2">
    <citation type="submission" date="2016-05" db="EMBL/GenBank/DDBJ databases">
        <title>Comparative analysis highlights variable genome content of wheat rusts and divergence of the mating loci.</title>
        <authorList>
            <person name="Cuomo C.A."/>
            <person name="Bakkeren G."/>
            <person name="Szabo L."/>
            <person name="Khalil H."/>
            <person name="Joly D."/>
            <person name="Goldberg J."/>
            <person name="Young S."/>
            <person name="Zeng Q."/>
            <person name="Fellers J."/>
        </authorList>
    </citation>
    <scope>NUCLEOTIDE SEQUENCE [LARGE SCALE GENOMIC DNA]</scope>
    <source>
        <strain evidence="2">1-1 BBBD Race 1</strain>
    </source>
</reference>
<name>A0A180G6G4_PUCT1</name>
<evidence type="ECO:0000313" key="4">
    <source>
        <dbReference type="Proteomes" id="UP000005240"/>
    </source>
</evidence>